<organism evidence="8 9">
    <name type="scientific">Leifsonia poae</name>
    <dbReference type="NCBI Taxonomy" id="110933"/>
    <lineage>
        <taxon>Bacteria</taxon>
        <taxon>Bacillati</taxon>
        <taxon>Actinomycetota</taxon>
        <taxon>Actinomycetes</taxon>
        <taxon>Micrococcales</taxon>
        <taxon>Microbacteriaceae</taxon>
        <taxon>Leifsonia</taxon>
    </lineage>
</organism>
<dbReference type="InterPro" id="IPR050638">
    <property type="entry name" value="AA-Vitamin_Transporters"/>
</dbReference>
<dbReference type="Pfam" id="PF00892">
    <property type="entry name" value="EamA"/>
    <property type="match status" value="2"/>
</dbReference>
<keyword evidence="4 6" id="KW-1133">Transmembrane helix</keyword>
<comment type="subcellular location">
    <subcellularLocation>
        <location evidence="1">Membrane</location>
        <topology evidence="1">Multi-pass membrane protein</topology>
    </subcellularLocation>
</comment>
<evidence type="ECO:0000313" key="8">
    <source>
        <dbReference type="EMBL" id="GLJ77706.1"/>
    </source>
</evidence>
<feature type="transmembrane region" description="Helical" evidence="6">
    <location>
        <begin position="35"/>
        <end position="52"/>
    </location>
</feature>
<dbReference type="GO" id="GO:0016020">
    <property type="term" value="C:membrane"/>
    <property type="evidence" value="ECO:0007669"/>
    <property type="project" value="UniProtKB-SubCell"/>
</dbReference>
<sequence length="308" mass="31837">MEAKWVWVAITAIAPIAWGSTYVVTQAVLPADAPLWGAVIRALPAGVLLFLVRRRRPRGAWWWRSAVLGVLNTGAFFALVYVAAQLLPSGVAATLMATSPLAMMGFGWLFLAERPRMLALLGAVIGVAGVCVMLLGGRSAVNPWGVAASLAAMLLSSIGYVLATRWSTGDRVDVFSSTSWQLIAGGLLLVPVAAVVEGAPPQLDAPAVAGFAYVTVVATALAFVVWFSGLRHLGAGTTGLIGLLNPIAGVLLGALLAGEVLSLRQLLGLAIVLAGIGLGQSARASRNGRVGAKNVTPVAAVEKSRMRS</sequence>
<protein>
    <submittedName>
        <fullName evidence="8">ABC transporter permease</fullName>
    </submittedName>
</protein>
<dbReference type="PANTHER" id="PTHR32322:SF2">
    <property type="entry name" value="EAMA DOMAIN-CONTAINING PROTEIN"/>
    <property type="match status" value="1"/>
</dbReference>
<evidence type="ECO:0000256" key="6">
    <source>
        <dbReference type="SAM" id="Phobius"/>
    </source>
</evidence>
<evidence type="ECO:0000256" key="3">
    <source>
        <dbReference type="ARBA" id="ARBA00022692"/>
    </source>
</evidence>
<dbReference type="SUPFAM" id="SSF103481">
    <property type="entry name" value="Multidrug resistance efflux transporter EmrE"/>
    <property type="match status" value="2"/>
</dbReference>
<feature type="transmembrane region" description="Helical" evidence="6">
    <location>
        <begin position="90"/>
        <end position="111"/>
    </location>
</feature>
<comment type="caution">
    <text evidence="8">The sequence shown here is derived from an EMBL/GenBank/DDBJ whole genome shotgun (WGS) entry which is preliminary data.</text>
</comment>
<feature type="transmembrane region" description="Helical" evidence="6">
    <location>
        <begin position="118"/>
        <end position="137"/>
    </location>
</feature>
<keyword evidence="3 6" id="KW-0812">Transmembrane</keyword>
<feature type="transmembrane region" description="Helical" evidence="6">
    <location>
        <begin position="208"/>
        <end position="227"/>
    </location>
</feature>
<feature type="transmembrane region" description="Helical" evidence="6">
    <location>
        <begin position="263"/>
        <end position="279"/>
    </location>
</feature>
<evidence type="ECO:0000256" key="2">
    <source>
        <dbReference type="ARBA" id="ARBA00007362"/>
    </source>
</evidence>
<dbReference type="InterPro" id="IPR037185">
    <property type="entry name" value="EmrE-like"/>
</dbReference>
<dbReference type="InterPro" id="IPR000620">
    <property type="entry name" value="EamA_dom"/>
</dbReference>
<keyword evidence="9" id="KW-1185">Reference proteome</keyword>
<reference evidence="8" key="2">
    <citation type="submission" date="2023-01" db="EMBL/GenBank/DDBJ databases">
        <authorList>
            <person name="Sun Q."/>
            <person name="Evtushenko L."/>
        </authorList>
    </citation>
    <scope>NUCLEOTIDE SEQUENCE</scope>
    <source>
        <strain evidence="8">VKM Ac-1401</strain>
    </source>
</reference>
<keyword evidence="5 6" id="KW-0472">Membrane</keyword>
<dbReference type="Proteomes" id="UP001142372">
    <property type="component" value="Unassembled WGS sequence"/>
</dbReference>
<feature type="domain" description="EamA" evidence="7">
    <location>
        <begin position="144"/>
        <end position="277"/>
    </location>
</feature>
<evidence type="ECO:0000256" key="1">
    <source>
        <dbReference type="ARBA" id="ARBA00004141"/>
    </source>
</evidence>
<feature type="domain" description="EamA" evidence="7">
    <location>
        <begin position="7"/>
        <end position="134"/>
    </location>
</feature>
<feature type="transmembrane region" description="Helical" evidence="6">
    <location>
        <begin position="239"/>
        <end position="257"/>
    </location>
</feature>
<gene>
    <name evidence="8" type="ORF">GCM10017584_32800</name>
</gene>
<accession>A0A9W6HBX0</accession>
<comment type="similarity">
    <text evidence="2">Belongs to the EamA transporter family.</text>
</comment>
<feature type="transmembrane region" description="Helical" evidence="6">
    <location>
        <begin position="143"/>
        <end position="162"/>
    </location>
</feature>
<dbReference type="EMBL" id="BSEN01000015">
    <property type="protein sequence ID" value="GLJ77706.1"/>
    <property type="molecule type" value="Genomic_DNA"/>
</dbReference>
<proteinExistence type="inferred from homology"/>
<evidence type="ECO:0000256" key="4">
    <source>
        <dbReference type="ARBA" id="ARBA00022989"/>
    </source>
</evidence>
<reference evidence="8" key="1">
    <citation type="journal article" date="2014" name="Int. J. Syst. Evol. Microbiol.">
        <title>Complete genome sequence of Corynebacterium casei LMG S-19264T (=DSM 44701T), isolated from a smear-ripened cheese.</title>
        <authorList>
            <consortium name="US DOE Joint Genome Institute (JGI-PGF)"/>
            <person name="Walter F."/>
            <person name="Albersmeier A."/>
            <person name="Kalinowski J."/>
            <person name="Ruckert C."/>
        </authorList>
    </citation>
    <scope>NUCLEOTIDE SEQUENCE</scope>
    <source>
        <strain evidence="8">VKM Ac-1401</strain>
    </source>
</reference>
<evidence type="ECO:0000256" key="5">
    <source>
        <dbReference type="ARBA" id="ARBA00023136"/>
    </source>
</evidence>
<feature type="transmembrane region" description="Helical" evidence="6">
    <location>
        <begin position="61"/>
        <end position="84"/>
    </location>
</feature>
<feature type="transmembrane region" description="Helical" evidence="6">
    <location>
        <begin position="174"/>
        <end position="196"/>
    </location>
</feature>
<evidence type="ECO:0000313" key="9">
    <source>
        <dbReference type="Proteomes" id="UP001142372"/>
    </source>
</evidence>
<dbReference type="AlphaFoldDB" id="A0A9W6HBX0"/>
<name>A0A9W6HBX0_9MICO</name>
<dbReference type="RefSeq" id="WP_271178328.1">
    <property type="nucleotide sequence ID" value="NZ_BAAAJO010000003.1"/>
</dbReference>
<evidence type="ECO:0000259" key="7">
    <source>
        <dbReference type="Pfam" id="PF00892"/>
    </source>
</evidence>
<dbReference type="PANTHER" id="PTHR32322">
    <property type="entry name" value="INNER MEMBRANE TRANSPORTER"/>
    <property type="match status" value="1"/>
</dbReference>